<reference evidence="8" key="1">
    <citation type="submission" date="2021-06" db="EMBL/GenBank/DDBJ databases">
        <authorList>
            <consortium name="DOE Joint Genome Institute"/>
            <person name="Mondo S.J."/>
            <person name="Amses K.R."/>
            <person name="Simmons D.R."/>
            <person name="Longcore J.E."/>
            <person name="Seto K."/>
            <person name="Alves G.H."/>
            <person name="Bonds A.E."/>
            <person name="Quandt C.A."/>
            <person name="Davis W.J."/>
            <person name="Chang Y."/>
            <person name="Letcher P.M."/>
            <person name="Powell M.J."/>
            <person name="Kuo A."/>
            <person name="Labutti K."/>
            <person name="Pangilinan J."/>
            <person name="Andreopoulos W."/>
            <person name="Tritt A."/>
            <person name="Riley R."/>
            <person name="Hundley H."/>
            <person name="Johnson J."/>
            <person name="Lipzen A."/>
            <person name="Barry K."/>
            <person name="Berbee M.L."/>
            <person name="Buchler N.E."/>
            <person name="Grigoriev I.V."/>
            <person name="Spatafora J.W."/>
            <person name="Stajich J.E."/>
            <person name="James T.Y."/>
        </authorList>
    </citation>
    <scope>NUCLEOTIDE SEQUENCE</scope>
    <source>
        <strain evidence="8">AG</strain>
    </source>
</reference>
<evidence type="ECO:0000259" key="7">
    <source>
        <dbReference type="PROSITE" id="PS50850"/>
    </source>
</evidence>
<feature type="domain" description="Major facilitator superfamily (MFS) profile" evidence="7">
    <location>
        <begin position="39"/>
        <end position="474"/>
    </location>
</feature>
<keyword evidence="2" id="KW-0813">Transport</keyword>
<dbReference type="InterPro" id="IPR020846">
    <property type="entry name" value="MFS_dom"/>
</dbReference>
<feature type="transmembrane region" description="Helical" evidence="6">
    <location>
        <begin position="94"/>
        <end position="115"/>
    </location>
</feature>
<dbReference type="GO" id="GO:0016020">
    <property type="term" value="C:membrane"/>
    <property type="evidence" value="ECO:0007669"/>
    <property type="project" value="UniProtKB-SubCell"/>
</dbReference>
<protein>
    <recommendedName>
        <fullName evidence="7">Major facilitator superfamily (MFS) profile domain-containing protein</fullName>
    </recommendedName>
</protein>
<feature type="transmembrane region" description="Helical" evidence="6">
    <location>
        <begin position="185"/>
        <end position="204"/>
    </location>
</feature>
<feature type="transmembrane region" description="Helical" evidence="6">
    <location>
        <begin position="148"/>
        <end position="173"/>
    </location>
</feature>
<dbReference type="GeneID" id="75919019"/>
<evidence type="ECO:0000256" key="4">
    <source>
        <dbReference type="ARBA" id="ARBA00022989"/>
    </source>
</evidence>
<dbReference type="PROSITE" id="PS50850">
    <property type="entry name" value="MFS"/>
    <property type="match status" value="1"/>
</dbReference>
<dbReference type="PANTHER" id="PTHR43791">
    <property type="entry name" value="PERMEASE-RELATED"/>
    <property type="match status" value="1"/>
</dbReference>
<dbReference type="FunFam" id="1.20.1250.20:FF:000057">
    <property type="entry name" value="MFS general substrate transporter"/>
    <property type="match status" value="1"/>
</dbReference>
<evidence type="ECO:0000256" key="5">
    <source>
        <dbReference type="ARBA" id="ARBA00023136"/>
    </source>
</evidence>
<feature type="transmembrane region" description="Helical" evidence="6">
    <location>
        <begin position="122"/>
        <end position="142"/>
    </location>
</feature>
<keyword evidence="4 6" id="KW-1133">Transmembrane helix</keyword>
<dbReference type="AlphaFoldDB" id="A0AAD5HFB2"/>
<dbReference type="PANTHER" id="PTHR43791:SF36">
    <property type="entry name" value="TRANSPORTER, PUTATIVE (AFU_ORTHOLOGUE AFUA_6G08340)-RELATED"/>
    <property type="match status" value="1"/>
</dbReference>
<dbReference type="EMBL" id="MU620901">
    <property type="protein sequence ID" value="KAI8582212.1"/>
    <property type="molecule type" value="Genomic_DNA"/>
</dbReference>
<dbReference type="InterPro" id="IPR036259">
    <property type="entry name" value="MFS_trans_sf"/>
</dbReference>
<comment type="subcellular location">
    <subcellularLocation>
        <location evidence="1">Membrane</location>
        <topology evidence="1">Multi-pass membrane protein</topology>
    </subcellularLocation>
</comment>
<gene>
    <name evidence="8" type="ORF">K450DRAFT_297940</name>
</gene>
<feature type="transmembrane region" description="Helical" evidence="6">
    <location>
        <begin position="288"/>
        <end position="308"/>
    </location>
</feature>
<dbReference type="Pfam" id="PF07690">
    <property type="entry name" value="MFS_1"/>
    <property type="match status" value="1"/>
</dbReference>
<feature type="transmembrane region" description="Helical" evidence="6">
    <location>
        <begin position="418"/>
        <end position="436"/>
    </location>
</feature>
<dbReference type="RefSeq" id="XP_051447216.1">
    <property type="nucleotide sequence ID" value="XM_051593677.1"/>
</dbReference>
<dbReference type="Proteomes" id="UP001206595">
    <property type="component" value="Unassembled WGS sequence"/>
</dbReference>
<feature type="transmembrane region" description="Helical" evidence="6">
    <location>
        <begin position="448"/>
        <end position="466"/>
    </location>
</feature>
<evidence type="ECO:0000313" key="9">
    <source>
        <dbReference type="Proteomes" id="UP001206595"/>
    </source>
</evidence>
<accession>A0AAD5HFB2</accession>
<feature type="transmembrane region" description="Helical" evidence="6">
    <location>
        <begin position="56"/>
        <end position="74"/>
    </location>
</feature>
<comment type="caution">
    <text evidence="8">The sequence shown here is derived from an EMBL/GenBank/DDBJ whole genome shotgun (WGS) entry which is preliminary data.</text>
</comment>
<keyword evidence="5 6" id="KW-0472">Membrane</keyword>
<keyword evidence="3 6" id="KW-0812">Transmembrane</keyword>
<evidence type="ECO:0000256" key="6">
    <source>
        <dbReference type="SAM" id="Phobius"/>
    </source>
</evidence>
<dbReference type="Gene3D" id="1.20.1250.20">
    <property type="entry name" value="MFS general substrate transporter like domains"/>
    <property type="match status" value="2"/>
</dbReference>
<evidence type="ECO:0000256" key="2">
    <source>
        <dbReference type="ARBA" id="ARBA00022448"/>
    </source>
</evidence>
<feature type="transmembrane region" description="Helical" evidence="6">
    <location>
        <begin position="352"/>
        <end position="371"/>
    </location>
</feature>
<reference evidence="8" key="2">
    <citation type="journal article" date="2022" name="Proc. Natl. Acad. Sci. U.S.A.">
        <title>Diploid-dominant life cycles characterize the early evolution of Fungi.</title>
        <authorList>
            <person name="Amses K.R."/>
            <person name="Simmons D.R."/>
            <person name="Longcore J.E."/>
            <person name="Mondo S.J."/>
            <person name="Seto K."/>
            <person name="Jeronimo G.H."/>
            <person name="Bonds A.E."/>
            <person name="Quandt C.A."/>
            <person name="Davis W.J."/>
            <person name="Chang Y."/>
            <person name="Federici B.A."/>
            <person name="Kuo A."/>
            <person name="LaButti K."/>
            <person name="Pangilinan J."/>
            <person name="Andreopoulos W."/>
            <person name="Tritt A."/>
            <person name="Riley R."/>
            <person name="Hundley H."/>
            <person name="Johnson J."/>
            <person name="Lipzen A."/>
            <person name="Barry K."/>
            <person name="Lang B.F."/>
            <person name="Cuomo C.A."/>
            <person name="Buchler N.E."/>
            <person name="Grigoriev I.V."/>
            <person name="Spatafora J.W."/>
            <person name="Stajich J.E."/>
            <person name="James T.Y."/>
        </authorList>
    </citation>
    <scope>NUCLEOTIDE SEQUENCE</scope>
    <source>
        <strain evidence="8">AG</strain>
    </source>
</reference>
<dbReference type="SUPFAM" id="SSF103473">
    <property type="entry name" value="MFS general substrate transporter"/>
    <property type="match status" value="1"/>
</dbReference>
<sequence length="498" mass="55199">MEGKKSIIGVILTNNKKNSSKQVEADYSTRTGTVVNNEIQSDATAKSLVRKLDIRIIPCLSALYCFAYLARGNIGNAHLTTFDKDLHLSEAEYHISLTTFYLGYLLFQLPFSLLMKCFRPSYILAGTMVIFGVFSLSVAGATDATSLIVLRFFLGVFEAGIGPGVPLYLSFWYERDEMAKRVSAYFSFSTIAGALGGLVAYATFTTLQHTLGLKSWQWLFIIEGVPTILMGLLSFFILPDYPASASPKWLTEDEKALAIDRMQGNISRRDEGFDIKQFKDAIVDYKNWMTALISLGLHVPLTSFLFFLPTFIQSMGFSTMTSQLMTIPPYLAAFVAILIASSSADRTMQRGLHIFVLSGIAAFGYVLAFIPSIWGKYIGIVLTGMGVYGALPIILMLFEKLMAWTADNQYGHTKRATGLALTNMIGQSFSMLGTQIYHKDDAPDYAKGHLICFTFTLIAGAAALTLRTLLQRANNSADDQVYDEDEDAKDFDRPKYII</sequence>
<organism evidence="8 9">
    <name type="scientific">Umbelopsis ramanniana AG</name>
    <dbReference type="NCBI Taxonomy" id="1314678"/>
    <lineage>
        <taxon>Eukaryota</taxon>
        <taxon>Fungi</taxon>
        <taxon>Fungi incertae sedis</taxon>
        <taxon>Mucoromycota</taxon>
        <taxon>Mucoromycotina</taxon>
        <taxon>Umbelopsidomycetes</taxon>
        <taxon>Umbelopsidales</taxon>
        <taxon>Umbelopsidaceae</taxon>
        <taxon>Umbelopsis</taxon>
    </lineage>
</organism>
<feature type="transmembrane region" description="Helical" evidence="6">
    <location>
        <begin position="216"/>
        <end position="238"/>
    </location>
</feature>
<dbReference type="FunFam" id="1.20.1250.20:FF:000013">
    <property type="entry name" value="MFS general substrate transporter"/>
    <property type="match status" value="1"/>
</dbReference>
<dbReference type="InterPro" id="IPR011701">
    <property type="entry name" value="MFS"/>
</dbReference>
<proteinExistence type="predicted"/>
<keyword evidence="9" id="KW-1185">Reference proteome</keyword>
<dbReference type="GO" id="GO:0022857">
    <property type="term" value="F:transmembrane transporter activity"/>
    <property type="evidence" value="ECO:0007669"/>
    <property type="project" value="InterPro"/>
</dbReference>
<evidence type="ECO:0000256" key="1">
    <source>
        <dbReference type="ARBA" id="ARBA00004141"/>
    </source>
</evidence>
<name>A0AAD5HFB2_UMBRA</name>
<evidence type="ECO:0000313" key="8">
    <source>
        <dbReference type="EMBL" id="KAI8582212.1"/>
    </source>
</evidence>
<evidence type="ECO:0000256" key="3">
    <source>
        <dbReference type="ARBA" id="ARBA00022692"/>
    </source>
</evidence>
<feature type="transmembrane region" description="Helical" evidence="6">
    <location>
        <begin position="377"/>
        <end position="398"/>
    </location>
</feature>
<feature type="transmembrane region" description="Helical" evidence="6">
    <location>
        <begin position="320"/>
        <end position="340"/>
    </location>
</feature>